<name>A0A5Q6S398_9ACTN</name>
<gene>
    <name evidence="4" type="ORF">FE697_002800</name>
</gene>
<keyword evidence="2" id="KW-0812">Transmembrane</keyword>
<feature type="compositionally biased region" description="Low complexity" evidence="1">
    <location>
        <begin position="18"/>
        <end position="57"/>
    </location>
</feature>
<dbReference type="OrthoDB" id="3240216at2"/>
<feature type="compositionally biased region" description="Low complexity" evidence="1">
    <location>
        <begin position="90"/>
        <end position="107"/>
    </location>
</feature>
<dbReference type="RefSeq" id="WP_149768029.1">
    <property type="nucleotide sequence ID" value="NZ_VDFQ02000001.1"/>
</dbReference>
<keyword evidence="2" id="KW-0472">Membrane</keyword>
<dbReference type="InterPro" id="IPR021949">
    <property type="entry name" value="DUF3566_TM"/>
</dbReference>
<evidence type="ECO:0000256" key="2">
    <source>
        <dbReference type="SAM" id="Phobius"/>
    </source>
</evidence>
<dbReference type="Proteomes" id="UP000307768">
    <property type="component" value="Unassembled WGS sequence"/>
</dbReference>
<evidence type="ECO:0000313" key="5">
    <source>
        <dbReference type="Proteomes" id="UP000307768"/>
    </source>
</evidence>
<protein>
    <submittedName>
        <fullName evidence="4">DUF3566 domain-containing protein</fullName>
    </submittedName>
</protein>
<organism evidence="4 5">
    <name type="scientific">Mumia zhuanghuii</name>
    <dbReference type="NCBI Taxonomy" id="2585211"/>
    <lineage>
        <taxon>Bacteria</taxon>
        <taxon>Bacillati</taxon>
        <taxon>Actinomycetota</taxon>
        <taxon>Actinomycetes</taxon>
        <taxon>Propionibacteriales</taxon>
        <taxon>Nocardioidaceae</taxon>
        <taxon>Mumia</taxon>
    </lineage>
</organism>
<comment type="caution">
    <text evidence="4">The sequence shown here is derived from an EMBL/GenBank/DDBJ whole genome shotgun (WGS) entry which is preliminary data.</text>
</comment>
<feature type="compositionally biased region" description="Pro residues" evidence="1">
    <location>
        <begin position="1"/>
        <end position="17"/>
    </location>
</feature>
<sequence>MGTPPAAPSKPAPPAPGTRPAGQSAPAQQAPGKLTAAQSAPAQQAPGKPAPAQQAPAKPAPAKPAPAQQAPAKATPSASPAARKADDTTATRPAAKVPVQTAGAIAEAEAKAKDAPTVTQPVVSVPTVSPAEQTRTGKQRRPKPYEDAPKAPAKTTRKARLRVHRVDPWSVMKMSFALAIALGIVTVVAVTLVWAVLGAAGVWDAINSTVATVLNDNADAFDIGEYVGFGRIIGLTIVVAAIDVILITALATVGAFLYNLAAQLLGGFEVTLAEDE</sequence>
<feature type="region of interest" description="Disordered" evidence="1">
    <location>
        <begin position="1"/>
        <end position="159"/>
    </location>
</feature>
<feature type="compositionally biased region" description="Low complexity" evidence="1">
    <location>
        <begin position="65"/>
        <end position="82"/>
    </location>
</feature>
<accession>A0A5Q6S398</accession>
<evidence type="ECO:0000259" key="3">
    <source>
        <dbReference type="Pfam" id="PF12089"/>
    </source>
</evidence>
<evidence type="ECO:0000256" key="1">
    <source>
        <dbReference type="SAM" id="MobiDB-lite"/>
    </source>
</evidence>
<dbReference type="EMBL" id="VDFQ02000001">
    <property type="protein sequence ID" value="KAA1424857.1"/>
    <property type="molecule type" value="Genomic_DNA"/>
</dbReference>
<feature type="transmembrane region" description="Helical" evidence="2">
    <location>
        <begin position="232"/>
        <end position="258"/>
    </location>
</feature>
<feature type="compositionally biased region" description="Low complexity" evidence="1">
    <location>
        <begin position="115"/>
        <end position="130"/>
    </location>
</feature>
<dbReference type="AlphaFoldDB" id="A0A5Q6S398"/>
<feature type="domain" description="DUF3566" evidence="3">
    <location>
        <begin position="157"/>
        <end position="274"/>
    </location>
</feature>
<keyword evidence="2" id="KW-1133">Transmembrane helix</keyword>
<proteinExistence type="predicted"/>
<dbReference type="Pfam" id="PF12089">
    <property type="entry name" value="DUF3566"/>
    <property type="match status" value="1"/>
</dbReference>
<reference evidence="4 5" key="1">
    <citation type="submission" date="2019-09" db="EMBL/GenBank/DDBJ databases">
        <title>Mumia zhuanghuii sp. nov. isolated from the intestinal contents of plateau pika (Ochotona curzoniae) in the Qinghai-Tibet plateau of China.</title>
        <authorList>
            <person name="Tian Z."/>
        </authorList>
    </citation>
    <scope>NUCLEOTIDE SEQUENCE [LARGE SCALE GENOMIC DNA]</scope>
    <source>
        <strain evidence="5">350</strain>
    </source>
</reference>
<evidence type="ECO:0000313" key="4">
    <source>
        <dbReference type="EMBL" id="KAA1424857.1"/>
    </source>
</evidence>
<feature type="transmembrane region" description="Helical" evidence="2">
    <location>
        <begin position="175"/>
        <end position="197"/>
    </location>
</feature>